<evidence type="ECO:0000313" key="5">
    <source>
        <dbReference type="Proteomes" id="UP000018766"/>
    </source>
</evidence>
<dbReference type="Gene3D" id="3.90.470.20">
    <property type="entry name" value="4'-phosphopantetheinyl transferase domain"/>
    <property type="match status" value="2"/>
</dbReference>
<keyword evidence="5" id="KW-1185">Reference proteome</keyword>
<dbReference type="SUPFAM" id="SSF56214">
    <property type="entry name" value="4'-phosphopantetheinyl transferase"/>
    <property type="match status" value="2"/>
</dbReference>
<dbReference type="EMBL" id="AYSV01000084">
    <property type="protein sequence ID" value="ETD71179.1"/>
    <property type="molecule type" value="Genomic_DNA"/>
</dbReference>
<feature type="domain" description="4'-phosphopantetheinyl transferase" evidence="3">
    <location>
        <begin position="121"/>
        <end position="193"/>
    </location>
</feature>
<dbReference type="GO" id="GO:0000287">
    <property type="term" value="F:magnesium ion binding"/>
    <property type="evidence" value="ECO:0007669"/>
    <property type="project" value="InterPro"/>
</dbReference>
<accession>V8G3S4</accession>
<dbReference type="AlphaFoldDB" id="V8G3S4"/>
<dbReference type="PANTHER" id="PTHR12215">
    <property type="entry name" value="PHOSPHOPANTETHEINE TRANSFERASE"/>
    <property type="match status" value="1"/>
</dbReference>
<name>V8G3S4_9BURK</name>
<reference evidence="4 5" key="1">
    <citation type="submission" date="2013-11" db="EMBL/GenBank/DDBJ databases">
        <title>Genomic analysis of Pelistega sp. HM-7.</title>
        <authorList>
            <person name="Kumbhare S.V."/>
            <person name="Shetty S.A."/>
            <person name="Sharma O."/>
            <person name="Dhotre D.P."/>
        </authorList>
    </citation>
    <scope>NUCLEOTIDE SEQUENCE [LARGE SCALE GENOMIC DNA]</scope>
    <source>
        <strain evidence="4 5">HM-7</strain>
    </source>
</reference>
<dbReference type="GO" id="GO:0019878">
    <property type="term" value="P:lysine biosynthetic process via aminoadipic acid"/>
    <property type="evidence" value="ECO:0007669"/>
    <property type="project" value="TreeGrafter"/>
</dbReference>
<gene>
    <name evidence="4" type="ORF">V757_06765</name>
</gene>
<dbReference type="GO" id="GO:0005829">
    <property type="term" value="C:cytosol"/>
    <property type="evidence" value="ECO:0007669"/>
    <property type="project" value="TreeGrafter"/>
</dbReference>
<evidence type="ECO:0000259" key="3">
    <source>
        <dbReference type="Pfam" id="PF01648"/>
    </source>
</evidence>
<protein>
    <recommendedName>
        <fullName evidence="3">4'-phosphopantetheinyl transferase domain-containing protein</fullName>
    </recommendedName>
</protein>
<dbReference type="Pfam" id="PF01648">
    <property type="entry name" value="ACPS"/>
    <property type="match status" value="1"/>
</dbReference>
<dbReference type="Proteomes" id="UP000018766">
    <property type="component" value="Unassembled WGS sequence"/>
</dbReference>
<dbReference type="InterPro" id="IPR008278">
    <property type="entry name" value="4-PPantetheinyl_Trfase_dom"/>
</dbReference>
<sequence length="226" mass="25842">MVEKYLKQYVNAPAYADIWYCSLKNDVIDELADECISFLSAKDLNSIAMYRIPSLARRMIVTRGLTRKILSFYVDGIPSDRICLYTTSYGKPYLEPSLNVYFSLSHCSNVLVVAVSRKFEVGIDIENIYGQSHQNIVPFVLSENELEIYIGTDDNHKESVFLTFWTRKEAYVKCLGIGLTDNLNRIDTSDFLSKQIVFQGKYFECFSIDVPEMNCISHLVINANST</sequence>
<dbReference type="GO" id="GO:0008897">
    <property type="term" value="F:holo-[acyl-carrier-protein] synthase activity"/>
    <property type="evidence" value="ECO:0007669"/>
    <property type="project" value="InterPro"/>
</dbReference>
<comment type="caution">
    <text evidence="4">The sequence shown here is derived from an EMBL/GenBank/DDBJ whole genome shotgun (WGS) entry which is preliminary data.</text>
</comment>
<keyword evidence="2" id="KW-0808">Transferase</keyword>
<evidence type="ECO:0000256" key="1">
    <source>
        <dbReference type="ARBA" id="ARBA00010990"/>
    </source>
</evidence>
<evidence type="ECO:0000256" key="2">
    <source>
        <dbReference type="ARBA" id="ARBA00022679"/>
    </source>
</evidence>
<dbReference type="RefSeq" id="WP_023951048.1">
    <property type="nucleotide sequence ID" value="NZ_AYSV01000084.1"/>
</dbReference>
<dbReference type="PANTHER" id="PTHR12215:SF10">
    <property type="entry name" value="L-AMINOADIPATE-SEMIALDEHYDE DEHYDROGENASE-PHOSPHOPANTETHEINYL TRANSFERASE"/>
    <property type="match status" value="1"/>
</dbReference>
<dbReference type="InterPro" id="IPR037143">
    <property type="entry name" value="4-PPantetheinyl_Trfase_dom_sf"/>
</dbReference>
<dbReference type="InterPro" id="IPR050559">
    <property type="entry name" value="P-Pant_transferase_sf"/>
</dbReference>
<proteinExistence type="inferred from homology"/>
<organism evidence="4 5">
    <name type="scientific">Pelistega indica</name>
    <dbReference type="NCBI Taxonomy" id="1414851"/>
    <lineage>
        <taxon>Bacteria</taxon>
        <taxon>Pseudomonadati</taxon>
        <taxon>Pseudomonadota</taxon>
        <taxon>Betaproteobacteria</taxon>
        <taxon>Burkholderiales</taxon>
        <taxon>Alcaligenaceae</taxon>
        <taxon>Pelistega</taxon>
    </lineage>
</organism>
<dbReference type="OrthoDB" id="9808281at2"/>
<evidence type="ECO:0000313" key="4">
    <source>
        <dbReference type="EMBL" id="ETD71179.1"/>
    </source>
</evidence>
<comment type="similarity">
    <text evidence="1">Belongs to the P-Pant transferase superfamily. Gsp/Sfp/HetI/AcpT family.</text>
</comment>